<accession>A0ABW8RW43</accession>
<evidence type="ECO:0000313" key="4">
    <source>
        <dbReference type="EMBL" id="MFL0162951.1"/>
    </source>
</evidence>
<evidence type="ECO:0000313" key="5">
    <source>
        <dbReference type="Proteomes" id="UP001623558"/>
    </source>
</evidence>
<protein>
    <submittedName>
        <fullName evidence="4">SIR2 family protein</fullName>
    </submittedName>
</protein>
<evidence type="ECO:0000256" key="1">
    <source>
        <dbReference type="ARBA" id="ARBA00023027"/>
    </source>
</evidence>
<dbReference type="Gene3D" id="3.40.50.1220">
    <property type="entry name" value="TPP-binding domain"/>
    <property type="match status" value="1"/>
</dbReference>
<name>A0ABW8RW43_9BACT</name>
<evidence type="ECO:0000259" key="3">
    <source>
        <dbReference type="PROSITE" id="PS50305"/>
    </source>
</evidence>
<dbReference type="InterPro" id="IPR026590">
    <property type="entry name" value="Ssirtuin_cat_dom"/>
</dbReference>
<dbReference type="EMBL" id="JBEWZH010000008">
    <property type="protein sequence ID" value="MFL0162951.1"/>
    <property type="molecule type" value="Genomic_DNA"/>
</dbReference>
<comment type="caution">
    <text evidence="2">Lacks conserved residue(s) required for the propagation of feature annotation.</text>
</comment>
<evidence type="ECO:0000256" key="2">
    <source>
        <dbReference type="PROSITE-ProRule" id="PRU00236"/>
    </source>
</evidence>
<sequence length="983" mass="115917">MNQEFKADIKRILEASENDQLVIFIGAGVSINSGIPSWKDLIAKLVNELPESIKNSGEDFLKIAQLYKNHRGQKEYLDKIRLELKNGKATFNPIHEVIFKLKPAHIVTTNYDDLLEQAILFKNLQYYVINKDNDLPFASYNKHLIKMHGDLNIGNIVLTEDDYLNYSINFPLIESYVKSLFASKLILFIGFSFNDYNLKIITNSVKNLLKDDFQLTYLLNTGKTDFISKDYYKKRGVKIIDYPDIIENEIYSNSVSNKLDISKLNENDGKKLYTLINYISEFNFSKNDYEENSIIDYLYDLIQNNFNELRVIGGVEISKLKPFKIELNQPFFNFSLKFKPQKKISTLRNELSKSIIAKRIFLKNYSKKYRAIIKFAKLNGILEINHKDEAINKSIKLSNWEKDNKTYGLDLYYNLNFKDLLIYIENLRSITKDKVTVDDLELPFLLYKTGNYFEAHNKFRELAQKYWKGGQYIHYFICQNNIKNISNLLINETFYSNKDINIAKEILNESNNIDLDDILYRIKKNQKNVYTIIEEIYNNSFVIGIINSIDELTNNINKSYQIAINDGFSLDSNVENLLDKTFNLWNFTNNNYIASEHFKEHILIYKKAFEGFIISNNIPENNSDFWSNTSKLNHLLPFHILIILFDVKVDFLINLFSEKDIKKLNLEEKGLKYLHSMAFNSIESLELPISENKILNLKIYGVVENLLVILSKIDSDCEFNNHLIEKIIDEKHINLHLLEKALVYFTSRKIKNIDIKNQQNLIKECILRSTGNRLPTKLIHLLIKNNESSVLQFLLENEDILNKLSAKEFFLKDDNFYLQCLLFNNISKSNQNIFEERIREELNENFNLEKFRFIHGFKLPFTNLYKKLFIDKMKEYFNSSSKSSKEYFNIKCFSTIIVEDNLLNDEPIKQLIEHNSFLNFLIHTDEFIEEQEINLDWLHYLEESQFDKIASNKKILAQIQEELKIYPQNKWLLNIYFKYFSKP</sequence>
<organism evidence="4 5">
    <name type="scientific">Aquirufa salirivi</name>
    <dbReference type="NCBI Taxonomy" id="3104729"/>
    <lineage>
        <taxon>Bacteria</taxon>
        <taxon>Pseudomonadati</taxon>
        <taxon>Bacteroidota</taxon>
        <taxon>Cytophagia</taxon>
        <taxon>Cytophagales</taxon>
        <taxon>Flectobacillaceae</taxon>
        <taxon>Aquirufa</taxon>
    </lineage>
</organism>
<dbReference type="SUPFAM" id="SSF52467">
    <property type="entry name" value="DHS-like NAD/FAD-binding domain"/>
    <property type="match status" value="1"/>
</dbReference>
<gene>
    <name evidence="4" type="ORF">U0R11_11165</name>
</gene>
<keyword evidence="5" id="KW-1185">Reference proteome</keyword>
<proteinExistence type="predicted"/>
<feature type="domain" description="Deacetylase sirtuin-type" evidence="3">
    <location>
        <begin position="1"/>
        <end position="271"/>
    </location>
</feature>
<reference evidence="4 5" key="1">
    <citation type="submission" date="2024-07" db="EMBL/GenBank/DDBJ databases">
        <authorList>
            <person name="Pitt A."/>
            <person name="Hahn M.W."/>
        </authorList>
    </citation>
    <scope>NUCLEOTIDE SEQUENCE [LARGE SCALE GENOMIC DNA]</scope>
    <source>
        <strain evidence="4 5">1-SAACH-A3</strain>
    </source>
</reference>
<comment type="caution">
    <text evidence="4">The sequence shown here is derived from an EMBL/GenBank/DDBJ whole genome shotgun (WGS) entry which is preliminary data.</text>
</comment>
<dbReference type="PROSITE" id="PS50305">
    <property type="entry name" value="SIRTUIN"/>
    <property type="match status" value="1"/>
</dbReference>
<dbReference type="InterPro" id="IPR029035">
    <property type="entry name" value="DHS-like_NAD/FAD-binding_dom"/>
</dbReference>
<keyword evidence="1" id="KW-0520">NAD</keyword>
<dbReference type="Proteomes" id="UP001623558">
    <property type="component" value="Unassembled WGS sequence"/>
</dbReference>
<dbReference type="RefSeq" id="WP_406751762.1">
    <property type="nucleotide sequence ID" value="NZ_JBEWZH010000008.1"/>
</dbReference>
<dbReference type="Pfam" id="PF13289">
    <property type="entry name" value="SIR2_2"/>
    <property type="match status" value="1"/>
</dbReference>